<dbReference type="InterPro" id="IPR001134">
    <property type="entry name" value="Netrin_domain"/>
</dbReference>
<evidence type="ECO:0000313" key="10">
    <source>
        <dbReference type="Proteomes" id="UP000285301"/>
    </source>
</evidence>
<evidence type="ECO:0000256" key="2">
    <source>
        <dbReference type="ARBA" id="ARBA00022525"/>
    </source>
</evidence>
<feature type="disulfide bond" evidence="5">
    <location>
        <begin position="12"/>
        <end position="107"/>
    </location>
</feature>
<evidence type="ECO:0000256" key="1">
    <source>
        <dbReference type="ARBA" id="ARBA00004613"/>
    </source>
</evidence>
<comment type="subcellular location">
    <subcellularLocation>
        <location evidence="1">Secreted</location>
    </subcellularLocation>
</comment>
<gene>
    <name evidence="9" type="ORF">B4U79_18354</name>
    <name evidence="8" type="ORF">B4U79_18550</name>
    <name evidence="7" type="ORF">B4U79_18552</name>
</gene>
<dbReference type="Proteomes" id="UP000285301">
    <property type="component" value="Unassembled WGS sequence"/>
</dbReference>
<dbReference type="OrthoDB" id="6041373at2759"/>
<reference evidence="9" key="2">
    <citation type="submission" date="2018-11" db="EMBL/GenBank/DDBJ databases">
        <title>Trombidioid mite genomics.</title>
        <authorList>
            <person name="Dong X."/>
        </authorList>
    </citation>
    <scope>NUCLEOTIDE SEQUENCE</scope>
    <source>
        <strain evidence="9">UoL-WK</strain>
    </source>
</reference>
<dbReference type="PROSITE" id="PS50189">
    <property type="entry name" value="NTR"/>
    <property type="match status" value="1"/>
</dbReference>
<dbReference type="Pfam" id="PF00965">
    <property type="entry name" value="TIMP"/>
    <property type="match status" value="1"/>
</dbReference>
<dbReference type="GO" id="GO:0005615">
    <property type="term" value="C:extracellular space"/>
    <property type="evidence" value="ECO:0007669"/>
    <property type="project" value="TreeGrafter"/>
</dbReference>
<feature type="binding site" evidence="4">
    <location>
        <position position="10"/>
    </location>
    <ligand>
        <name>Zn(2+)</name>
        <dbReference type="ChEBI" id="CHEBI:29105"/>
        <note>ligand shared with metalloproteinase partner</note>
    </ligand>
</feature>
<evidence type="ECO:0000259" key="6">
    <source>
        <dbReference type="PROSITE" id="PS50189"/>
    </source>
</evidence>
<evidence type="ECO:0000256" key="5">
    <source>
        <dbReference type="PIRSR" id="PIRSR601820-3"/>
    </source>
</evidence>
<dbReference type="GO" id="GO:0008191">
    <property type="term" value="F:metalloendopeptidase inhibitor activity"/>
    <property type="evidence" value="ECO:0007669"/>
    <property type="project" value="InterPro"/>
</dbReference>
<dbReference type="SUPFAM" id="SSF50242">
    <property type="entry name" value="TIMP-like"/>
    <property type="match status" value="1"/>
</dbReference>
<dbReference type="GO" id="GO:0031012">
    <property type="term" value="C:extracellular matrix"/>
    <property type="evidence" value="ECO:0007669"/>
    <property type="project" value="TreeGrafter"/>
</dbReference>
<evidence type="ECO:0000256" key="3">
    <source>
        <dbReference type="ARBA" id="ARBA00023157"/>
    </source>
</evidence>
<evidence type="ECO:0000313" key="7">
    <source>
        <dbReference type="EMBL" id="RWS01578.1"/>
    </source>
</evidence>
<dbReference type="GO" id="GO:0046872">
    <property type="term" value="F:metal ion binding"/>
    <property type="evidence" value="ECO:0007669"/>
    <property type="project" value="UniProtKB-KW"/>
</dbReference>
<keyword evidence="2" id="KW-0964">Secreted</keyword>
<dbReference type="AlphaFoldDB" id="A0A3S3NRL3"/>
<dbReference type="EMBL" id="NCKU01008939">
    <property type="protein sequence ID" value="RWS01578.1"/>
    <property type="molecule type" value="Genomic_DNA"/>
</dbReference>
<sequence length="141" mass="15195">MSIISIVFGCSCTPKNATEAACYFNTVVKAKVVGSEVDEKHSIVTYTIGIIETLKSPIALNQTTAVVTSYGSPALCGLELQNNTSYLITGHHVNDGHDNLVFTTSLCNYYLNLDTAPAAEKVSKSNKMVGRKILIQICADY</sequence>
<organism evidence="9 10">
    <name type="scientific">Dinothrombium tinctorium</name>
    <dbReference type="NCBI Taxonomy" id="1965070"/>
    <lineage>
        <taxon>Eukaryota</taxon>
        <taxon>Metazoa</taxon>
        <taxon>Ecdysozoa</taxon>
        <taxon>Arthropoda</taxon>
        <taxon>Chelicerata</taxon>
        <taxon>Arachnida</taxon>
        <taxon>Acari</taxon>
        <taxon>Acariformes</taxon>
        <taxon>Trombidiformes</taxon>
        <taxon>Prostigmata</taxon>
        <taxon>Anystina</taxon>
        <taxon>Parasitengona</taxon>
        <taxon>Trombidioidea</taxon>
        <taxon>Trombidiidae</taxon>
        <taxon>Dinothrombium</taxon>
    </lineage>
</organism>
<keyword evidence="4" id="KW-0862">Zinc</keyword>
<evidence type="ECO:0000313" key="8">
    <source>
        <dbReference type="EMBL" id="RWS01586.1"/>
    </source>
</evidence>
<dbReference type="PANTHER" id="PTHR11844">
    <property type="entry name" value="METALLOPROTEASE INHIBITOR"/>
    <property type="match status" value="1"/>
</dbReference>
<keyword evidence="4" id="KW-0479">Metal-binding</keyword>
<dbReference type="SMART" id="SM00206">
    <property type="entry name" value="NTR"/>
    <property type="match status" value="1"/>
</dbReference>
<dbReference type="GO" id="GO:0002020">
    <property type="term" value="F:protease binding"/>
    <property type="evidence" value="ECO:0007669"/>
    <property type="project" value="TreeGrafter"/>
</dbReference>
<evidence type="ECO:0000313" key="9">
    <source>
        <dbReference type="EMBL" id="RWS04666.1"/>
    </source>
</evidence>
<keyword evidence="10" id="KW-1185">Reference proteome</keyword>
<reference evidence="9 10" key="1">
    <citation type="journal article" date="2018" name="Gigascience">
        <title>Genomes of trombidid mites reveal novel predicted allergens and laterally-transferred genes associated with secondary metabolism.</title>
        <authorList>
            <person name="Dong X."/>
            <person name="Chaisiri K."/>
            <person name="Xia D."/>
            <person name="Armstrong S.D."/>
            <person name="Fang Y."/>
            <person name="Donnelly M.J."/>
            <person name="Kadowaki T."/>
            <person name="McGarry J.W."/>
            <person name="Darby A.C."/>
            <person name="Makepeace B.L."/>
        </authorList>
    </citation>
    <scope>NUCLEOTIDE SEQUENCE [LARGE SCALE GENOMIC DNA]</scope>
    <source>
        <strain evidence="9">UoL-WK</strain>
    </source>
</reference>
<dbReference type="PANTHER" id="PTHR11844:SF25">
    <property type="entry name" value="NTR DOMAIN-CONTAINING PROTEIN"/>
    <property type="match status" value="1"/>
</dbReference>
<comment type="caution">
    <text evidence="9">The sequence shown here is derived from an EMBL/GenBank/DDBJ whole genome shotgun (WGS) entry which is preliminary data.</text>
</comment>
<evidence type="ECO:0000256" key="4">
    <source>
        <dbReference type="PIRSR" id="PIRSR601820-1"/>
    </source>
</evidence>
<keyword evidence="3 5" id="KW-1015">Disulfide bond</keyword>
<protein>
    <submittedName>
        <fullName evidence="9">Metalloproteinase inhibitor 2-like protein</fullName>
    </submittedName>
</protein>
<dbReference type="Gene3D" id="2.40.50.120">
    <property type="match status" value="1"/>
</dbReference>
<dbReference type="InterPro" id="IPR001820">
    <property type="entry name" value="TIMP"/>
</dbReference>
<accession>A0A3S3NRL3</accession>
<proteinExistence type="predicted"/>
<dbReference type="EMBL" id="NCKU01005359">
    <property type="protein sequence ID" value="RWS04666.1"/>
    <property type="molecule type" value="Genomic_DNA"/>
</dbReference>
<dbReference type="GO" id="GO:0051045">
    <property type="term" value="P:negative regulation of membrane protein ectodomain proteolysis"/>
    <property type="evidence" value="ECO:0007669"/>
    <property type="project" value="TreeGrafter"/>
</dbReference>
<dbReference type="EMBL" id="NCKU01008926">
    <property type="protein sequence ID" value="RWS01586.1"/>
    <property type="molecule type" value="Genomic_DNA"/>
</dbReference>
<feature type="disulfide bond" evidence="5">
    <location>
        <begin position="10"/>
        <end position="76"/>
    </location>
</feature>
<feature type="domain" description="NTR" evidence="6">
    <location>
        <begin position="10"/>
        <end position="138"/>
    </location>
</feature>
<name>A0A3S3NRL3_9ACAR</name>
<dbReference type="InterPro" id="IPR008993">
    <property type="entry name" value="TIMP-like_OB-fold"/>
</dbReference>